<keyword evidence="3" id="KW-1185">Reference proteome</keyword>
<reference evidence="2 3" key="1">
    <citation type="journal article" date="2022" name="DNA Res.">
        <title>Genome analysis of five recently described species of the CUG-Ser clade uncovers Candida theae as a new hybrid lineage with pathogenic potential in the Candida parapsilosis species complex.</title>
        <authorList>
            <person name="Mixao V."/>
            <person name="Del Olmo V."/>
            <person name="Hegedusova E."/>
            <person name="Saus E."/>
            <person name="Pryszcz L."/>
            <person name="Cillingova A."/>
            <person name="Nosek J."/>
            <person name="Gabaldon T."/>
        </authorList>
    </citation>
    <scope>NUCLEOTIDE SEQUENCE [LARGE SCALE GENOMIC DNA]</scope>
    <source>
        <strain evidence="2 3">CBS 12239</strain>
    </source>
</reference>
<comment type="caution">
    <text evidence="2">The sequence shown here is derived from an EMBL/GenBank/DDBJ whole genome shotgun (WGS) entry which is preliminary data.</text>
</comment>
<sequence length="469" mass="52324">MAKRGRVQKSLDDEHDSQDEYREEDSSVVEDNVNPEVDVEDDEDDEDAEVGRKNKKRKTSAVNVVYDDNDSDALVNEADVDGADEEEEEEDAEEGGGGDDEDEDEDDEEDEEDDGGAAATGTAEDSTEAETGKKRRGRRKKEKKYYYKEEEVFDADGNPLSTENDEVYIPNEDPKGKEKIDELGYLQGGREFRMKTFKILGEGDRLYVISTIPARMVGFRDSYLLFKTHRTLFKRVCDNDQKQDLINRGIIPNSYKGRAVNLVSARSIFREFGAKMIKEGKKVIDDFWEQRAIDNGDIPGEYADPDELYKNKLSSVLGEGVGTGGGGGGGSGTGGNATPMAPATLVDYQTDETWIYQIASKTSEYNHKLADLRLQVAANGYRDVFTNIVQFPESTQPHQSRIEKIGGGEVVAAPAGDELMYDIYFKSRDLRRPITGLASVPKEILDEIDDEEIKQAVLDQQKHEIASVL</sequence>
<evidence type="ECO:0000256" key="1">
    <source>
        <dbReference type="SAM" id="MobiDB-lite"/>
    </source>
</evidence>
<feature type="compositionally biased region" description="Acidic residues" evidence="1">
    <location>
        <begin position="13"/>
        <end position="28"/>
    </location>
</feature>
<feature type="compositionally biased region" description="Acidic residues" evidence="1">
    <location>
        <begin position="78"/>
        <end position="115"/>
    </location>
</feature>
<gene>
    <name evidence="2" type="ORF">KGF57_003206</name>
</gene>
<organism evidence="2 3">
    <name type="scientific">Candida theae</name>
    <dbReference type="NCBI Taxonomy" id="1198502"/>
    <lineage>
        <taxon>Eukaryota</taxon>
        <taxon>Fungi</taxon>
        <taxon>Dikarya</taxon>
        <taxon>Ascomycota</taxon>
        <taxon>Saccharomycotina</taxon>
        <taxon>Pichiomycetes</taxon>
        <taxon>Debaryomycetaceae</taxon>
        <taxon>Candida/Lodderomyces clade</taxon>
        <taxon>Candida</taxon>
    </lineage>
</organism>
<feature type="region of interest" description="Disordered" evidence="1">
    <location>
        <begin position="156"/>
        <end position="175"/>
    </location>
</feature>
<dbReference type="RefSeq" id="XP_051608215.1">
    <property type="nucleotide sequence ID" value="XM_051752602.1"/>
</dbReference>
<dbReference type="AlphaFoldDB" id="A0AAD5BDI8"/>
<evidence type="ECO:0000313" key="2">
    <source>
        <dbReference type="EMBL" id="KAI5957512.1"/>
    </source>
</evidence>
<dbReference type="Proteomes" id="UP001204833">
    <property type="component" value="Unassembled WGS sequence"/>
</dbReference>
<proteinExistence type="predicted"/>
<feature type="compositionally biased region" description="Acidic residues" evidence="1">
    <location>
        <begin position="37"/>
        <end position="48"/>
    </location>
</feature>
<dbReference type="InterPro" id="IPR013933">
    <property type="entry name" value="CRC_Rsc7/Swp82"/>
</dbReference>
<dbReference type="EMBL" id="JAIHNG010000121">
    <property type="protein sequence ID" value="KAI5957512.1"/>
    <property type="molecule type" value="Genomic_DNA"/>
</dbReference>
<dbReference type="GeneID" id="76151265"/>
<feature type="region of interest" description="Disordered" evidence="1">
    <location>
        <begin position="1"/>
        <end position="136"/>
    </location>
</feature>
<protein>
    <submittedName>
        <fullName evidence="2">NPL6</fullName>
    </submittedName>
</protein>
<name>A0AAD5BDI8_9ASCO</name>
<evidence type="ECO:0000313" key="3">
    <source>
        <dbReference type="Proteomes" id="UP001204833"/>
    </source>
</evidence>
<accession>A0AAD5BDI8</accession>
<dbReference type="Pfam" id="PF08624">
    <property type="entry name" value="CRC_subunit"/>
    <property type="match status" value="1"/>
</dbReference>